<dbReference type="NCBIfam" id="NF004514">
    <property type="entry name" value="PRK05855.1"/>
    <property type="match status" value="1"/>
</dbReference>
<dbReference type="HOGENOM" id="CLU_511581_0_0_6"/>
<evidence type="ECO:0000256" key="2">
    <source>
        <dbReference type="ARBA" id="ARBA00023002"/>
    </source>
</evidence>
<dbReference type="Gene3D" id="3.40.50.720">
    <property type="entry name" value="NAD(P)-binding Rossmann-like Domain"/>
    <property type="match status" value="1"/>
</dbReference>
<dbReference type="GO" id="GO:0016491">
    <property type="term" value="F:oxidoreductase activity"/>
    <property type="evidence" value="ECO:0007669"/>
    <property type="project" value="UniProtKB-KW"/>
</dbReference>
<dbReference type="EMBL" id="CP000438">
    <property type="protein sequence ID" value="ABJ12575.1"/>
    <property type="molecule type" value="Genomic_DNA"/>
</dbReference>
<accession>A0A0H2ZE24</accession>
<organism evidence="4 5">
    <name type="scientific">Pseudomonas aeruginosa (strain UCBPP-PA14)</name>
    <dbReference type="NCBI Taxonomy" id="208963"/>
    <lineage>
        <taxon>Bacteria</taxon>
        <taxon>Pseudomonadati</taxon>
        <taxon>Pseudomonadota</taxon>
        <taxon>Gammaproteobacteria</taxon>
        <taxon>Pseudomonadales</taxon>
        <taxon>Pseudomonadaceae</taxon>
        <taxon>Pseudomonas</taxon>
    </lineage>
</organism>
<dbReference type="PANTHER" id="PTHR43391">
    <property type="entry name" value="RETINOL DEHYDROGENASE-RELATED"/>
    <property type="match status" value="1"/>
</dbReference>
<dbReference type="Pfam" id="PF00561">
    <property type="entry name" value="Abhydrolase_1"/>
    <property type="match status" value="1"/>
</dbReference>
<evidence type="ECO:0000256" key="1">
    <source>
        <dbReference type="ARBA" id="ARBA00006484"/>
    </source>
</evidence>
<evidence type="ECO:0000313" key="5">
    <source>
        <dbReference type="Proteomes" id="UP000000653"/>
    </source>
</evidence>
<name>A0A0H2ZE24_PSEAB</name>
<evidence type="ECO:0000259" key="3">
    <source>
        <dbReference type="Pfam" id="PF00561"/>
    </source>
</evidence>
<dbReference type="PROSITE" id="PS00061">
    <property type="entry name" value="ADH_SHORT"/>
    <property type="match status" value="1"/>
</dbReference>
<protein>
    <submittedName>
        <fullName evidence="4">Putative short-chain dehydrogenase</fullName>
    </submittedName>
</protein>
<dbReference type="AlphaFoldDB" id="A0A0H2ZE24"/>
<proteinExistence type="inferred from homology"/>
<keyword evidence="2" id="KW-0560">Oxidoreductase</keyword>
<dbReference type="PANTHER" id="PTHR43391:SF12">
    <property type="entry name" value="OXIDOREDUCTASE EPHD-RELATED"/>
    <property type="match status" value="1"/>
</dbReference>
<dbReference type="SUPFAM" id="SSF53474">
    <property type="entry name" value="alpha/beta-Hydrolases"/>
    <property type="match status" value="1"/>
</dbReference>
<dbReference type="CDD" id="cd05233">
    <property type="entry name" value="SDR_c"/>
    <property type="match status" value="1"/>
</dbReference>
<dbReference type="Gene3D" id="3.40.50.1820">
    <property type="entry name" value="alpha/beta hydrolase"/>
    <property type="match status" value="1"/>
</dbReference>
<dbReference type="Proteomes" id="UP000000653">
    <property type="component" value="Chromosome"/>
</dbReference>
<dbReference type="PRINTS" id="PR00080">
    <property type="entry name" value="SDRFAMILY"/>
</dbReference>
<dbReference type="InterPro" id="IPR029058">
    <property type="entry name" value="AB_hydrolase_fold"/>
</dbReference>
<dbReference type="InterPro" id="IPR020904">
    <property type="entry name" value="Sc_DH/Rdtase_CS"/>
</dbReference>
<dbReference type="SUPFAM" id="SSF51735">
    <property type="entry name" value="NAD(P)-binding Rossmann-fold domains"/>
    <property type="match status" value="1"/>
</dbReference>
<dbReference type="PRINTS" id="PR00081">
    <property type="entry name" value="GDHRDH"/>
</dbReference>
<comment type="similarity">
    <text evidence="1">Belongs to the short-chain dehydrogenases/reductases (SDR) family.</text>
</comment>
<dbReference type="RefSeq" id="WP_003110958.1">
    <property type="nucleotide sequence ID" value="NC_008463.1"/>
</dbReference>
<dbReference type="KEGG" id="pau:PA14_21050"/>
<evidence type="ECO:0000313" key="4">
    <source>
        <dbReference type="EMBL" id="ABJ12575.1"/>
    </source>
</evidence>
<feature type="domain" description="AB hydrolase-1" evidence="3">
    <location>
        <begin position="37"/>
        <end position="287"/>
    </location>
</feature>
<dbReference type="InterPro" id="IPR036291">
    <property type="entry name" value="NAD(P)-bd_dom_sf"/>
</dbReference>
<dbReference type="InterPro" id="IPR000073">
    <property type="entry name" value="AB_hydrolase_1"/>
</dbReference>
<dbReference type="Pfam" id="PF00106">
    <property type="entry name" value="adh_short"/>
    <property type="match status" value="1"/>
</dbReference>
<dbReference type="InterPro" id="IPR002347">
    <property type="entry name" value="SDR_fam"/>
</dbReference>
<sequence>MNALLALPDLQPERLFVQSGDVRLAVHCWGAPDNDKPTLLMVHGYPDNHETWLPLIRQLAGRYRIVAYDVRGAGASDKPRWSRDYHLQRLSEDLQAVIRATSPDRPVHLLAHDWGSIQTWESVTDPQCRPLIASYTSISGPCLDHVGFWMREHLRQRSPKALKAVFGQLLHSWYIAFFHTPVVPELLWSVGLARLWPQFLKRAEGVRHPQVNPTQASDGRHGVKLYRGNFIRSLFRPRKRHTEVPVQLIVPTRDRYVGAQLFQHLSLWAPRLWRREASVGHWQLLAEPEQLAGWLGEFIDAQETGESPPALQRAQVRPDARSMSGKLVVVTGAGGGIGRSTLLSFAERGASLLAADLDLEAAERSAELARALGATAHAYQVDVGDTQAMERFAEWVRDTLGVPDVVVSNAGIGMAGPMLDTSPAEWERLLRVNLWSVIDGCRLFGRQMIAANKPGHLVNVASGVAFAPSRNYPAYATSKAAVLMLSECLRAELAGRSIGVTAVCPGFVDTGIVQATRFVGMDAERQARRQAKIQRFYKRRRLSPDTVGEKLVRAVERNKAVVSVGSEVHLGALQWRFAPWATRFLARFDLTS</sequence>
<dbReference type="BioCyc" id="PAER208963:G1G74-1738-MONOMER"/>
<reference evidence="4 5" key="1">
    <citation type="journal article" date="2006" name="Genome Biol.">
        <title>Genomic analysis reveals that Pseudomonas aeruginosa virulence is combinatorial.</title>
        <authorList>
            <person name="Lee D.G."/>
            <person name="Urbach J.M."/>
            <person name="Wu G."/>
            <person name="Liberati N.T."/>
            <person name="Feinbaum R.L."/>
            <person name="Miyata S."/>
            <person name="Diggins L.T."/>
            <person name="He J."/>
            <person name="Saucier M."/>
            <person name="Deziel E."/>
            <person name="Friedman L."/>
            <person name="Li L."/>
            <person name="Grills G."/>
            <person name="Montgomery K."/>
            <person name="Kucherlapati R."/>
            <person name="Rahme L.G."/>
            <person name="Ausubel F.M."/>
        </authorList>
    </citation>
    <scope>NUCLEOTIDE SEQUENCE [LARGE SCALE GENOMIC DNA]</scope>
    <source>
        <strain evidence="4 5">UCBPP-PA14</strain>
    </source>
</reference>
<gene>
    <name evidence="4" type="ordered locus">PA14_21050</name>
</gene>